<evidence type="ECO:0000313" key="2">
    <source>
        <dbReference type="Proteomes" id="UP000694402"/>
    </source>
</evidence>
<accession>A0A8C8FLE0</accession>
<reference evidence="1" key="2">
    <citation type="submission" date="2025-09" db="UniProtKB">
        <authorList>
            <consortium name="Ensembl"/>
        </authorList>
    </citation>
    <scope>IDENTIFICATION</scope>
</reference>
<evidence type="ECO:0000313" key="1">
    <source>
        <dbReference type="Ensembl" id="ENSOTSP00005035380.1"/>
    </source>
</evidence>
<dbReference type="Proteomes" id="UP000694402">
    <property type="component" value="Unassembled WGS sequence"/>
</dbReference>
<organism evidence="1 2">
    <name type="scientific">Oncorhynchus tshawytscha</name>
    <name type="common">Chinook salmon</name>
    <name type="synonym">Salmo tshawytscha</name>
    <dbReference type="NCBI Taxonomy" id="74940"/>
    <lineage>
        <taxon>Eukaryota</taxon>
        <taxon>Metazoa</taxon>
        <taxon>Chordata</taxon>
        <taxon>Craniata</taxon>
        <taxon>Vertebrata</taxon>
        <taxon>Euteleostomi</taxon>
        <taxon>Actinopterygii</taxon>
        <taxon>Neopterygii</taxon>
        <taxon>Teleostei</taxon>
        <taxon>Protacanthopterygii</taxon>
        <taxon>Salmoniformes</taxon>
        <taxon>Salmonidae</taxon>
        <taxon>Salmoninae</taxon>
        <taxon>Oncorhynchus</taxon>
    </lineage>
</organism>
<keyword evidence="2" id="KW-1185">Reference proteome</keyword>
<sequence length="88" mass="10130">GFMSVISIILLQGLSPRPKYRLTNLSPFHSQSVMFPRSISVWPITKQNEIIYKHILSLSEAFLYSKNSSCLNEIYDIFLKCALLFALF</sequence>
<proteinExistence type="predicted"/>
<reference evidence="1" key="1">
    <citation type="submission" date="2025-08" db="UniProtKB">
        <authorList>
            <consortium name="Ensembl"/>
        </authorList>
    </citation>
    <scope>IDENTIFICATION</scope>
</reference>
<protein>
    <submittedName>
        <fullName evidence="1">Uncharacterized protein</fullName>
    </submittedName>
</protein>
<dbReference type="Ensembl" id="ENSOTST00005038380.2">
    <property type="protein sequence ID" value="ENSOTSP00005035380.1"/>
    <property type="gene ID" value="ENSOTSG00005016647.2"/>
</dbReference>
<dbReference type="AlphaFoldDB" id="A0A8C8FLE0"/>
<name>A0A8C8FLE0_ONCTS</name>